<sequence length="125" mass="14084">MLIDELGTEIVVNEKDKLVMRTKVSEVMLQPHGILHGGIAAYLAETAANLCVIDHTDPETQMPVGVELVSTHLLPVMPDDTIETVAEPIRDGGRVRVWEVKQYRMSDGEMFNRSQLTMYVRKVHK</sequence>
<feature type="domain" description="Thioesterase" evidence="3">
    <location>
        <begin position="32"/>
        <end position="105"/>
    </location>
</feature>
<dbReference type="InterPro" id="IPR003736">
    <property type="entry name" value="PAAI_dom"/>
</dbReference>
<dbReference type="InterPro" id="IPR029069">
    <property type="entry name" value="HotDog_dom_sf"/>
</dbReference>
<proteinExistence type="inferred from homology"/>
<reference evidence="4" key="2">
    <citation type="journal article" date="2021" name="PeerJ">
        <title>Extensive microbial diversity within the chicken gut microbiome revealed by metagenomics and culture.</title>
        <authorList>
            <person name="Gilroy R."/>
            <person name="Ravi A."/>
            <person name="Getino M."/>
            <person name="Pursley I."/>
            <person name="Horton D.L."/>
            <person name="Alikhan N.F."/>
            <person name="Baker D."/>
            <person name="Gharbi K."/>
            <person name="Hall N."/>
            <person name="Watson M."/>
            <person name="Adriaenssens E.M."/>
            <person name="Foster-Nyarko E."/>
            <person name="Jarju S."/>
            <person name="Secka A."/>
            <person name="Antonio M."/>
            <person name="Oren A."/>
            <person name="Chaudhuri R.R."/>
            <person name="La Ragione R."/>
            <person name="Hildebrand F."/>
            <person name="Pallen M.J."/>
        </authorList>
    </citation>
    <scope>NUCLEOTIDE SEQUENCE</scope>
    <source>
        <strain evidence="4">ChiGjej1B1-2707</strain>
    </source>
</reference>
<dbReference type="PANTHER" id="PTHR43240:SF5">
    <property type="entry name" value="1,4-DIHYDROXY-2-NAPHTHOYL-COA THIOESTERASE 1"/>
    <property type="match status" value="1"/>
</dbReference>
<dbReference type="PANTHER" id="PTHR43240">
    <property type="entry name" value="1,4-DIHYDROXY-2-NAPHTHOYL-COA THIOESTERASE 1"/>
    <property type="match status" value="1"/>
</dbReference>
<evidence type="ECO:0000259" key="3">
    <source>
        <dbReference type="Pfam" id="PF03061"/>
    </source>
</evidence>
<dbReference type="AlphaFoldDB" id="A0A9D0ZZF8"/>
<evidence type="ECO:0000256" key="1">
    <source>
        <dbReference type="ARBA" id="ARBA00008324"/>
    </source>
</evidence>
<reference evidence="4" key="1">
    <citation type="submission" date="2020-10" db="EMBL/GenBank/DDBJ databases">
        <authorList>
            <person name="Gilroy R."/>
        </authorList>
    </citation>
    <scope>NUCLEOTIDE SEQUENCE</scope>
    <source>
        <strain evidence="4">ChiGjej1B1-2707</strain>
    </source>
</reference>
<dbReference type="InterPro" id="IPR006683">
    <property type="entry name" value="Thioestr_dom"/>
</dbReference>
<dbReference type="Pfam" id="PF03061">
    <property type="entry name" value="4HBT"/>
    <property type="match status" value="1"/>
</dbReference>
<dbReference type="SUPFAM" id="SSF54637">
    <property type="entry name" value="Thioesterase/thiol ester dehydrase-isomerase"/>
    <property type="match status" value="1"/>
</dbReference>
<accession>A0A9D0ZZF8</accession>
<dbReference type="GO" id="GO:0005829">
    <property type="term" value="C:cytosol"/>
    <property type="evidence" value="ECO:0007669"/>
    <property type="project" value="TreeGrafter"/>
</dbReference>
<name>A0A9D0ZZF8_9ACTN</name>
<evidence type="ECO:0000313" key="4">
    <source>
        <dbReference type="EMBL" id="HIR01222.1"/>
    </source>
</evidence>
<dbReference type="Gene3D" id="3.10.129.10">
    <property type="entry name" value="Hotdog Thioesterase"/>
    <property type="match status" value="1"/>
</dbReference>
<evidence type="ECO:0000313" key="5">
    <source>
        <dbReference type="Proteomes" id="UP000824261"/>
    </source>
</evidence>
<keyword evidence="2" id="KW-0378">Hydrolase</keyword>
<evidence type="ECO:0000256" key="2">
    <source>
        <dbReference type="ARBA" id="ARBA00022801"/>
    </source>
</evidence>
<gene>
    <name evidence="4" type="ORF">IAA69_03040</name>
</gene>
<dbReference type="NCBIfam" id="TIGR00369">
    <property type="entry name" value="unchar_dom_1"/>
    <property type="match status" value="1"/>
</dbReference>
<dbReference type="GO" id="GO:0061522">
    <property type="term" value="F:1,4-dihydroxy-2-naphthoyl-CoA thioesterase activity"/>
    <property type="evidence" value="ECO:0007669"/>
    <property type="project" value="TreeGrafter"/>
</dbReference>
<organism evidence="4 5">
    <name type="scientific">Candidatus Aveggerthella stercoripullorum</name>
    <dbReference type="NCBI Taxonomy" id="2840688"/>
    <lineage>
        <taxon>Bacteria</taxon>
        <taxon>Bacillati</taxon>
        <taxon>Actinomycetota</taxon>
        <taxon>Coriobacteriia</taxon>
        <taxon>Eggerthellales</taxon>
        <taxon>Eggerthellaceae</taxon>
        <taxon>Eggerthellaceae incertae sedis</taxon>
        <taxon>Candidatus Aveggerthella</taxon>
    </lineage>
</organism>
<dbReference type="Proteomes" id="UP000824261">
    <property type="component" value="Unassembled WGS sequence"/>
</dbReference>
<dbReference type="CDD" id="cd03443">
    <property type="entry name" value="PaaI_thioesterase"/>
    <property type="match status" value="1"/>
</dbReference>
<comment type="similarity">
    <text evidence="1">Belongs to the thioesterase PaaI family.</text>
</comment>
<protein>
    <submittedName>
        <fullName evidence="4">PaaI family thioesterase</fullName>
    </submittedName>
</protein>
<comment type="caution">
    <text evidence="4">The sequence shown here is derived from an EMBL/GenBank/DDBJ whole genome shotgun (WGS) entry which is preliminary data.</text>
</comment>
<dbReference type="EMBL" id="DVGB01000038">
    <property type="protein sequence ID" value="HIR01222.1"/>
    <property type="molecule type" value="Genomic_DNA"/>
</dbReference>